<dbReference type="GO" id="GO:0005737">
    <property type="term" value="C:cytoplasm"/>
    <property type="evidence" value="ECO:0007669"/>
    <property type="project" value="UniProtKB-SubCell"/>
</dbReference>
<keyword evidence="6 10" id="KW-0133">Cell shape</keyword>
<dbReference type="NCBIfam" id="TIGR01143">
    <property type="entry name" value="murF"/>
    <property type="match status" value="1"/>
</dbReference>
<dbReference type="SUPFAM" id="SSF63418">
    <property type="entry name" value="MurE/MurF N-terminal domain"/>
    <property type="match status" value="1"/>
</dbReference>
<dbReference type="SUPFAM" id="SSF53623">
    <property type="entry name" value="MurD-like peptide ligases, catalytic domain"/>
    <property type="match status" value="1"/>
</dbReference>
<feature type="domain" description="Mur ligase central" evidence="14">
    <location>
        <begin position="115"/>
        <end position="311"/>
    </location>
</feature>
<gene>
    <name evidence="10 15" type="primary">murF</name>
    <name evidence="15" type="ORF">AB8S08_01745</name>
</gene>
<dbReference type="Gene3D" id="3.90.190.20">
    <property type="entry name" value="Mur ligase, C-terminal domain"/>
    <property type="match status" value="1"/>
</dbReference>
<dbReference type="Pfam" id="PF01225">
    <property type="entry name" value="Mur_ligase"/>
    <property type="match status" value="1"/>
</dbReference>
<dbReference type="GO" id="GO:0008360">
    <property type="term" value="P:regulation of cell shape"/>
    <property type="evidence" value="ECO:0007669"/>
    <property type="project" value="UniProtKB-KW"/>
</dbReference>
<comment type="subcellular location">
    <subcellularLocation>
        <location evidence="10 11">Cytoplasm</location>
    </subcellularLocation>
</comment>
<evidence type="ECO:0000256" key="5">
    <source>
        <dbReference type="ARBA" id="ARBA00022840"/>
    </source>
</evidence>
<dbReference type="InterPro" id="IPR013221">
    <property type="entry name" value="Mur_ligase_cen"/>
</dbReference>
<evidence type="ECO:0000256" key="10">
    <source>
        <dbReference type="HAMAP-Rule" id="MF_02019"/>
    </source>
</evidence>
<dbReference type="RefSeq" id="WP_369743219.1">
    <property type="nucleotide sequence ID" value="NZ_CP165718.1"/>
</dbReference>
<evidence type="ECO:0000259" key="12">
    <source>
        <dbReference type="Pfam" id="PF01225"/>
    </source>
</evidence>
<protein>
    <recommendedName>
        <fullName evidence="10 11">UDP-N-acetylmuramoyl-tripeptide--D-alanyl-D-alanine ligase</fullName>
        <ecNumber evidence="10 11">6.3.2.10</ecNumber>
    </recommendedName>
    <alternativeName>
        <fullName evidence="10">D-alanyl-D-alanine-adding enzyme</fullName>
    </alternativeName>
</protein>
<dbReference type="EMBL" id="CP165718">
    <property type="protein sequence ID" value="XDV09946.1"/>
    <property type="molecule type" value="Genomic_DNA"/>
</dbReference>
<evidence type="ECO:0000256" key="6">
    <source>
        <dbReference type="ARBA" id="ARBA00022960"/>
    </source>
</evidence>
<proteinExistence type="inferred from homology"/>
<dbReference type="HAMAP" id="MF_02019">
    <property type="entry name" value="MurF"/>
    <property type="match status" value="1"/>
</dbReference>
<dbReference type="GO" id="GO:0047480">
    <property type="term" value="F:UDP-N-acetylmuramoyl-tripeptide-D-alanyl-D-alanine ligase activity"/>
    <property type="evidence" value="ECO:0007669"/>
    <property type="project" value="UniProtKB-UniRule"/>
</dbReference>
<feature type="binding site" evidence="10">
    <location>
        <begin position="117"/>
        <end position="123"/>
    </location>
    <ligand>
        <name>ATP</name>
        <dbReference type="ChEBI" id="CHEBI:30616"/>
    </ligand>
</feature>
<evidence type="ECO:0000256" key="8">
    <source>
        <dbReference type="ARBA" id="ARBA00023306"/>
    </source>
</evidence>
<keyword evidence="9 10" id="KW-0961">Cell wall biogenesis/degradation</keyword>
<keyword evidence="1 10" id="KW-0963">Cytoplasm</keyword>
<dbReference type="InterPro" id="IPR036615">
    <property type="entry name" value="Mur_ligase_C_dom_sf"/>
</dbReference>
<evidence type="ECO:0000256" key="2">
    <source>
        <dbReference type="ARBA" id="ARBA00022598"/>
    </source>
</evidence>
<comment type="similarity">
    <text evidence="10">Belongs to the MurCDEF family. MurF subfamily.</text>
</comment>
<evidence type="ECO:0000256" key="11">
    <source>
        <dbReference type="RuleBase" id="RU004136"/>
    </source>
</evidence>
<accession>A0AB39X7E8</accession>
<dbReference type="InterPro" id="IPR051046">
    <property type="entry name" value="MurCDEF_CellWall_CoF430Synth"/>
</dbReference>
<feature type="domain" description="Mur ligase N-terminal catalytic" evidence="12">
    <location>
        <begin position="30"/>
        <end position="103"/>
    </location>
</feature>
<evidence type="ECO:0000256" key="7">
    <source>
        <dbReference type="ARBA" id="ARBA00022984"/>
    </source>
</evidence>
<dbReference type="InterPro" id="IPR035911">
    <property type="entry name" value="MurE/MurF_N"/>
</dbReference>
<keyword evidence="4 10" id="KW-0547">Nucleotide-binding</keyword>
<dbReference type="GO" id="GO:0009252">
    <property type="term" value="P:peptidoglycan biosynthetic process"/>
    <property type="evidence" value="ECO:0007669"/>
    <property type="project" value="UniProtKB-UniRule"/>
</dbReference>
<dbReference type="Pfam" id="PF08245">
    <property type="entry name" value="Mur_ligase_M"/>
    <property type="match status" value="1"/>
</dbReference>
<evidence type="ECO:0000259" key="13">
    <source>
        <dbReference type="Pfam" id="PF02875"/>
    </source>
</evidence>
<keyword evidence="7 10" id="KW-0573">Peptidoglycan synthesis</keyword>
<name>A0AB39X7E8_9GAMM</name>
<dbReference type="InterPro" id="IPR036565">
    <property type="entry name" value="Mur-like_cat_sf"/>
</dbReference>
<evidence type="ECO:0000256" key="4">
    <source>
        <dbReference type="ARBA" id="ARBA00022741"/>
    </source>
</evidence>
<dbReference type="Gene3D" id="3.40.1190.10">
    <property type="entry name" value="Mur-like, catalytic domain"/>
    <property type="match status" value="1"/>
</dbReference>
<dbReference type="InterPro" id="IPR004101">
    <property type="entry name" value="Mur_ligase_C"/>
</dbReference>
<feature type="domain" description="Mur ligase C-terminal" evidence="13">
    <location>
        <begin position="334"/>
        <end position="460"/>
    </location>
</feature>
<dbReference type="AlphaFoldDB" id="A0AB39X7E8"/>
<dbReference type="EC" id="6.3.2.10" evidence="10 11"/>
<dbReference type="InterPro" id="IPR005863">
    <property type="entry name" value="UDP-N-AcMur_synth"/>
</dbReference>
<evidence type="ECO:0000259" key="14">
    <source>
        <dbReference type="Pfam" id="PF08245"/>
    </source>
</evidence>
<comment type="pathway">
    <text evidence="10 11">Cell wall biogenesis; peptidoglycan biosynthesis.</text>
</comment>
<dbReference type="GO" id="GO:0051301">
    <property type="term" value="P:cell division"/>
    <property type="evidence" value="ECO:0007669"/>
    <property type="project" value="UniProtKB-KW"/>
</dbReference>
<organism evidence="15">
    <name type="scientific">Pseudidiomarina sp. PP-1MA</name>
    <dbReference type="NCBI Taxonomy" id="3237706"/>
    <lineage>
        <taxon>Bacteria</taxon>
        <taxon>Pseudomonadati</taxon>
        <taxon>Pseudomonadota</taxon>
        <taxon>Gammaproteobacteria</taxon>
        <taxon>Alteromonadales</taxon>
        <taxon>Idiomarinaceae</taxon>
        <taxon>Pseudidiomarina</taxon>
    </lineage>
</organism>
<evidence type="ECO:0000256" key="3">
    <source>
        <dbReference type="ARBA" id="ARBA00022618"/>
    </source>
</evidence>
<dbReference type="SUPFAM" id="SSF53244">
    <property type="entry name" value="MurD-like peptide ligases, peptide-binding domain"/>
    <property type="match status" value="1"/>
</dbReference>
<keyword evidence="3 10" id="KW-0132">Cell division</keyword>
<keyword evidence="8 10" id="KW-0131">Cell cycle</keyword>
<dbReference type="GO" id="GO:0071555">
    <property type="term" value="P:cell wall organization"/>
    <property type="evidence" value="ECO:0007669"/>
    <property type="project" value="UniProtKB-KW"/>
</dbReference>
<keyword evidence="2 10" id="KW-0436">Ligase</keyword>
<dbReference type="Gene3D" id="3.40.1390.10">
    <property type="entry name" value="MurE/MurF, N-terminal domain"/>
    <property type="match status" value="1"/>
</dbReference>
<dbReference type="PANTHER" id="PTHR43024:SF1">
    <property type="entry name" value="UDP-N-ACETYLMURAMOYL-TRIPEPTIDE--D-ALANYL-D-ALANINE LIGASE"/>
    <property type="match status" value="1"/>
</dbReference>
<comment type="function">
    <text evidence="10 11">Involved in cell wall formation. Catalyzes the final step in the synthesis of UDP-N-acetylmuramoyl-pentapeptide, the precursor of murein.</text>
</comment>
<comment type="catalytic activity">
    <reaction evidence="10 11">
        <text>D-alanyl-D-alanine + UDP-N-acetyl-alpha-D-muramoyl-L-alanyl-gamma-D-glutamyl-meso-2,6-diaminopimelate + ATP = UDP-N-acetyl-alpha-D-muramoyl-L-alanyl-gamma-D-glutamyl-meso-2,6-diaminopimeloyl-D-alanyl-D-alanine + ADP + phosphate + H(+)</text>
        <dbReference type="Rhea" id="RHEA:28374"/>
        <dbReference type="ChEBI" id="CHEBI:15378"/>
        <dbReference type="ChEBI" id="CHEBI:30616"/>
        <dbReference type="ChEBI" id="CHEBI:43474"/>
        <dbReference type="ChEBI" id="CHEBI:57822"/>
        <dbReference type="ChEBI" id="CHEBI:61386"/>
        <dbReference type="ChEBI" id="CHEBI:83905"/>
        <dbReference type="ChEBI" id="CHEBI:456216"/>
        <dbReference type="EC" id="6.3.2.10"/>
    </reaction>
</comment>
<evidence type="ECO:0000313" key="15">
    <source>
        <dbReference type="EMBL" id="XDV09946.1"/>
    </source>
</evidence>
<keyword evidence="5 10" id="KW-0067">ATP-binding</keyword>
<dbReference type="GO" id="GO:0005524">
    <property type="term" value="F:ATP binding"/>
    <property type="evidence" value="ECO:0007669"/>
    <property type="project" value="UniProtKB-UniRule"/>
</dbReference>
<evidence type="ECO:0000256" key="1">
    <source>
        <dbReference type="ARBA" id="ARBA00022490"/>
    </source>
</evidence>
<evidence type="ECO:0000256" key="9">
    <source>
        <dbReference type="ARBA" id="ARBA00023316"/>
    </source>
</evidence>
<dbReference type="InterPro" id="IPR000713">
    <property type="entry name" value="Mur_ligase_N"/>
</dbReference>
<sequence length="489" mass="51131">MIRVNLAWLKAAVAGELVGDTSNGHLELDQVSTDTRTLAPGSLFIALKGPNFDAHQLVEQAIAAGAVAVLVDHPLQSSDGQPLPVPQIVVSDTRYALGQLGAAVKAAVAPKTIAITGSSGKTTVKEMLAAILAQRGKVLATAGNFNNDIGAPLTLLRLEPEHQFAVIELGANHQGEIAYTVGLTQPDVAIINNVAPAHVEGFGGIHGVYVAKSEIFRGLAADGLALTPYHSEFAEGWAQQLADRRHETFGRAEAAGASNGPDVVATDIELDSRGCAAFTLSCRQLSQASARIQLNLPGLHNVDNALVAIRAALEVGCALADVQAALGQQQAVAGRLQVIPVNPQLQLIDDSYNANVGSVKAALDMLAVYPGQRVMVLGDMGELGQQARQYHEEIGAYAITAGIDKLFTVGVLSQSASSLFNGRGGRHFSTHNEVVNALLEVIAAAAEQTQPLTILVKGSRSARMEKVIQALQTQLAPSSSDNQEESSAC</sequence>
<dbReference type="Pfam" id="PF02875">
    <property type="entry name" value="Mur_ligase_C"/>
    <property type="match status" value="1"/>
</dbReference>
<reference evidence="15" key="1">
    <citation type="submission" date="2024-07" db="EMBL/GenBank/DDBJ databases">
        <title>Whole genome sequence of bacterial strains from algal surface.</title>
        <authorList>
            <person name="Kumar P."/>
        </authorList>
    </citation>
    <scope>NUCLEOTIDE SEQUENCE</scope>
    <source>
        <strain evidence="15">PP-1MA</strain>
    </source>
</reference>
<dbReference type="PANTHER" id="PTHR43024">
    <property type="entry name" value="UDP-N-ACETYLMURAMOYL-TRIPEPTIDE--D-ALANYL-D-ALANINE LIGASE"/>
    <property type="match status" value="1"/>
</dbReference>